<dbReference type="GO" id="GO:0043565">
    <property type="term" value="F:sequence-specific DNA binding"/>
    <property type="evidence" value="ECO:0007669"/>
    <property type="project" value="InterPro"/>
</dbReference>
<keyword evidence="1" id="KW-0805">Transcription regulation</keyword>
<dbReference type="InterPro" id="IPR009057">
    <property type="entry name" value="Homeodomain-like_sf"/>
</dbReference>
<dbReference type="PROSITE" id="PS01124">
    <property type="entry name" value="HTH_ARAC_FAMILY_2"/>
    <property type="match status" value="1"/>
</dbReference>
<dbReference type="PANTHER" id="PTHR46796">
    <property type="entry name" value="HTH-TYPE TRANSCRIPTIONAL ACTIVATOR RHAS-RELATED"/>
    <property type="match status" value="1"/>
</dbReference>
<dbReference type="InterPro" id="IPR018062">
    <property type="entry name" value="HTH_AraC-typ_CS"/>
</dbReference>
<dbReference type="PROSITE" id="PS00041">
    <property type="entry name" value="HTH_ARAC_FAMILY_1"/>
    <property type="match status" value="1"/>
</dbReference>
<dbReference type="Gene3D" id="1.10.10.60">
    <property type="entry name" value="Homeodomain-like"/>
    <property type="match status" value="1"/>
</dbReference>
<dbReference type="Proteomes" id="UP000191901">
    <property type="component" value="Chromosome"/>
</dbReference>
<dbReference type="InterPro" id="IPR018060">
    <property type="entry name" value="HTH_AraC"/>
</dbReference>
<protein>
    <submittedName>
        <fullName evidence="5">AraC family transcriptional regulator</fullName>
    </submittedName>
</protein>
<name>A0A1Z3HJQ5_9CYAN</name>
<reference evidence="5 6" key="1">
    <citation type="journal article" date="2016" name="Biochim. Biophys. Acta">
        <title>Characterization of red-shifted phycobilisomes isolated from the chlorophyll f-containing cyanobacterium Halomicronema hongdechloris.</title>
        <authorList>
            <person name="Li Y."/>
            <person name="Lin Y."/>
            <person name="Garvey C.J."/>
            <person name="Birch D."/>
            <person name="Corkery R.W."/>
            <person name="Loughlin P.C."/>
            <person name="Scheer H."/>
            <person name="Willows R.D."/>
            <person name="Chen M."/>
        </authorList>
    </citation>
    <scope>NUCLEOTIDE SEQUENCE [LARGE SCALE GENOMIC DNA]</scope>
    <source>
        <strain evidence="5 6">C2206</strain>
    </source>
</reference>
<dbReference type="PANTHER" id="PTHR46796:SF6">
    <property type="entry name" value="ARAC SUBFAMILY"/>
    <property type="match status" value="1"/>
</dbReference>
<evidence type="ECO:0000313" key="6">
    <source>
        <dbReference type="Proteomes" id="UP000191901"/>
    </source>
</evidence>
<dbReference type="InterPro" id="IPR050204">
    <property type="entry name" value="AraC_XylS_family_regulators"/>
</dbReference>
<dbReference type="AlphaFoldDB" id="A0A1Z3HJQ5"/>
<accession>A0A1Z3HJQ5</accession>
<dbReference type="OrthoDB" id="516574at2"/>
<evidence type="ECO:0000256" key="2">
    <source>
        <dbReference type="ARBA" id="ARBA00023125"/>
    </source>
</evidence>
<dbReference type="GO" id="GO:0003700">
    <property type="term" value="F:DNA-binding transcription factor activity"/>
    <property type="evidence" value="ECO:0007669"/>
    <property type="project" value="InterPro"/>
</dbReference>
<evidence type="ECO:0000313" key="5">
    <source>
        <dbReference type="EMBL" id="ASC70530.1"/>
    </source>
</evidence>
<evidence type="ECO:0000259" key="4">
    <source>
        <dbReference type="PROSITE" id="PS01124"/>
    </source>
</evidence>
<dbReference type="SUPFAM" id="SSF46689">
    <property type="entry name" value="Homeodomain-like"/>
    <property type="match status" value="2"/>
</dbReference>
<keyword evidence="6" id="KW-1185">Reference proteome</keyword>
<feature type="domain" description="HTH araC/xylS-type" evidence="4">
    <location>
        <begin position="201"/>
        <end position="299"/>
    </location>
</feature>
<sequence length="300" mass="34409">MSEDRFLTIDFTRKNEVQQLLPTEPLLSSHNAKWNGIHLEYYQHTANEVPEHAPKQHLILINTQVSDLTQYEQTLDNRLQHDQLREGHAVVVPANVGNRACWHTEHSYILLSIDPTVFRYRAFELTDSDEVDLIPHFSSLDPLLHGIGLALKTEIETEKLNGQFYLDSLTTTLIAHLLSHYTAKKGKSHQCVGSLSRQKNRKVIDYIHDNLDRDVSLAELAEIVQISPNYFATLFKQAMGISPHRYIIQCKINCAKQLLRDHEVAIADIAHNLGFSHQSHLNYHFKRLVGVTPKAFQKNQ</sequence>
<gene>
    <name evidence="5" type="ORF">XM38_014690</name>
</gene>
<dbReference type="SMART" id="SM00342">
    <property type="entry name" value="HTH_ARAC"/>
    <property type="match status" value="1"/>
</dbReference>
<dbReference type="EMBL" id="CP021983">
    <property type="protein sequence ID" value="ASC70530.1"/>
    <property type="molecule type" value="Genomic_DNA"/>
</dbReference>
<dbReference type="KEGG" id="hhg:XM38_014690"/>
<keyword evidence="2" id="KW-0238">DNA-binding</keyword>
<dbReference type="Pfam" id="PF12833">
    <property type="entry name" value="HTH_18"/>
    <property type="match status" value="1"/>
</dbReference>
<keyword evidence="3" id="KW-0804">Transcription</keyword>
<dbReference type="STRING" id="1641165.XM38_07875"/>
<proteinExistence type="predicted"/>
<organism evidence="5 6">
    <name type="scientific">Halomicronema hongdechloris C2206</name>
    <dbReference type="NCBI Taxonomy" id="1641165"/>
    <lineage>
        <taxon>Bacteria</taxon>
        <taxon>Bacillati</taxon>
        <taxon>Cyanobacteriota</taxon>
        <taxon>Cyanophyceae</taxon>
        <taxon>Nodosilineales</taxon>
        <taxon>Nodosilineaceae</taxon>
        <taxon>Halomicronema</taxon>
    </lineage>
</organism>
<evidence type="ECO:0000256" key="3">
    <source>
        <dbReference type="ARBA" id="ARBA00023163"/>
    </source>
</evidence>
<evidence type="ECO:0000256" key="1">
    <source>
        <dbReference type="ARBA" id="ARBA00023015"/>
    </source>
</evidence>